<evidence type="ECO:0000256" key="1">
    <source>
        <dbReference type="SAM" id="MobiDB-lite"/>
    </source>
</evidence>
<feature type="region of interest" description="Disordered" evidence="1">
    <location>
        <begin position="71"/>
        <end position="110"/>
    </location>
</feature>
<evidence type="ECO:0000313" key="2">
    <source>
        <dbReference type="EMBL" id="ABD48260.1"/>
    </source>
</evidence>
<feature type="compositionally biased region" description="Basic and acidic residues" evidence="1">
    <location>
        <begin position="71"/>
        <end position="90"/>
    </location>
</feature>
<dbReference type="AlphaFoldDB" id="Q1KVU7"/>
<sequence>MSRKLTKKNLQEIANERNHTVIEFENYQSVKSDVTIQCNTCNTIFTTSVHSYKNAKKTGCPECKKRITSETHKGKVTREETKQKIGEKAKQRPGSLTGKTGLLHPRSKGGLARDLKNPSTFDYAWKTGVRKRCSYTCVISLEKQKRGQKGFVCHHLNSYDVYVDQRYLIENGVYLTREIHKKFHDLYGYGNNTEFQFAEFCQLHYNFNWFERKKKLQLQ</sequence>
<keyword evidence="2" id="KW-0540">Nuclease</keyword>
<geneLocation type="chloroplast" evidence="2"/>
<reference evidence="2" key="2">
    <citation type="journal article" date="2006" name="BMC Evol. Biol.">
        <title>The complete chloroplast genome sequence of the chlorophycean green alga Scenedesmus obliquus reveals a compact gene organization and a biased distribution of genes on the two DNA strands.</title>
        <authorList>
            <person name="de Cambiaire J.-C."/>
            <person name="Otis C."/>
            <person name="Lemieux C."/>
            <person name="Turmel M."/>
        </authorList>
    </citation>
    <scope>NUCLEOTIDE SEQUENCE</scope>
    <source>
        <strain evidence="2">UTEX 393</strain>
    </source>
</reference>
<keyword evidence="2" id="KW-0934">Plastid</keyword>
<dbReference type="GO" id="GO:0004519">
    <property type="term" value="F:endonuclease activity"/>
    <property type="evidence" value="ECO:0007669"/>
    <property type="project" value="UniProtKB-KW"/>
</dbReference>
<keyword evidence="2" id="KW-0150">Chloroplast</keyword>
<reference evidence="2" key="1">
    <citation type="journal article" date="1997" name="Nucleic Acids Res.">
        <title>Evolutionarily conserved and functionally important residues in the I-CeuI homing endonuclease.</title>
        <authorList>
            <person name="Turmel M."/>
            <person name="Otis C."/>
            <person name="Cote V."/>
            <person name="Lemieux C."/>
        </authorList>
    </citation>
    <scope>NUCLEOTIDE SEQUENCE</scope>
    <source>
        <strain evidence="2">UTEX 393</strain>
    </source>
</reference>
<accession>Q1KVU7</accession>
<dbReference type="GeneID" id="4099838"/>
<dbReference type="RefSeq" id="YP_635977.1">
    <property type="nucleotide sequence ID" value="NC_008101.1"/>
</dbReference>
<name>Q1KVU7_TETOB</name>
<keyword evidence="2" id="KW-0255">Endonuclease</keyword>
<dbReference type="EMBL" id="DQ396875">
    <property type="protein sequence ID" value="ABD48260.1"/>
    <property type="molecule type" value="Genomic_DNA"/>
</dbReference>
<keyword evidence="2" id="KW-0378">Hydrolase</keyword>
<gene>
    <name evidence="2" type="primary">orf219</name>
</gene>
<organism evidence="2">
    <name type="scientific">Tetradesmus obliquus</name>
    <name type="common">Green alga</name>
    <name type="synonym">Acutodesmus obliquus</name>
    <dbReference type="NCBI Taxonomy" id="3088"/>
    <lineage>
        <taxon>Eukaryota</taxon>
        <taxon>Viridiplantae</taxon>
        <taxon>Chlorophyta</taxon>
        <taxon>core chlorophytes</taxon>
        <taxon>Chlorophyceae</taxon>
        <taxon>CS clade</taxon>
        <taxon>Sphaeropleales</taxon>
        <taxon>Scenedesmaceae</taxon>
        <taxon>Tetradesmus</taxon>
    </lineage>
</organism>
<proteinExistence type="predicted"/>
<protein>
    <submittedName>
        <fullName evidence="2">Putative site-specific DNA endonuclease</fullName>
    </submittedName>
</protein>